<proteinExistence type="predicted"/>
<accession>A0A9Q1F369</accession>
<comment type="caution">
    <text evidence="1">The sequence shown here is derived from an EMBL/GenBank/DDBJ whole genome shotgun (WGS) entry which is preliminary data.</text>
</comment>
<evidence type="ECO:0000313" key="2">
    <source>
        <dbReference type="Proteomes" id="UP001152622"/>
    </source>
</evidence>
<organism evidence="1 2">
    <name type="scientific">Synaphobranchus kaupii</name>
    <name type="common">Kaup's arrowtooth eel</name>
    <dbReference type="NCBI Taxonomy" id="118154"/>
    <lineage>
        <taxon>Eukaryota</taxon>
        <taxon>Metazoa</taxon>
        <taxon>Chordata</taxon>
        <taxon>Craniata</taxon>
        <taxon>Vertebrata</taxon>
        <taxon>Euteleostomi</taxon>
        <taxon>Actinopterygii</taxon>
        <taxon>Neopterygii</taxon>
        <taxon>Teleostei</taxon>
        <taxon>Anguilliformes</taxon>
        <taxon>Synaphobranchidae</taxon>
        <taxon>Synaphobranchus</taxon>
    </lineage>
</organism>
<reference evidence="1" key="1">
    <citation type="journal article" date="2023" name="Science">
        <title>Genome structures resolve the early diversification of teleost fishes.</title>
        <authorList>
            <person name="Parey E."/>
            <person name="Louis A."/>
            <person name="Montfort J."/>
            <person name="Bouchez O."/>
            <person name="Roques C."/>
            <person name="Iampietro C."/>
            <person name="Lluch J."/>
            <person name="Castinel A."/>
            <person name="Donnadieu C."/>
            <person name="Desvignes T."/>
            <person name="Floi Bucao C."/>
            <person name="Jouanno E."/>
            <person name="Wen M."/>
            <person name="Mejri S."/>
            <person name="Dirks R."/>
            <person name="Jansen H."/>
            <person name="Henkel C."/>
            <person name="Chen W.J."/>
            <person name="Zahm M."/>
            <person name="Cabau C."/>
            <person name="Klopp C."/>
            <person name="Thompson A.W."/>
            <person name="Robinson-Rechavi M."/>
            <person name="Braasch I."/>
            <person name="Lecointre G."/>
            <person name="Bobe J."/>
            <person name="Postlethwait J.H."/>
            <person name="Berthelot C."/>
            <person name="Roest Crollius H."/>
            <person name="Guiguen Y."/>
        </authorList>
    </citation>
    <scope>NUCLEOTIDE SEQUENCE</scope>
    <source>
        <tissue evidence="1">Blood</tissue>
    </source>
</reference>
<dbReference type="Proteomes" id="UP001152622">
    <property type="component" value="Chromosome 9"/>
</dbReference>
<name>A0A9Q1F369_SYNKA</name>
<gene>
    <name evidence="1" type="ORF">SKAU_G00252160</name>
</gene>
<evidence type="ECO:0000313" key="1">
    <source>
        <dbReference type="EMBL" id="KAJ8350086.1"/>
    </source>
</evidence>
<dbReference type="AlphaFoldDB" id="A0A9Q1F369"/>
<protein>
    <submittedName>
        <fullName evidence="1">Uncharacterized protein</fullName>
    </submittedName>
</protein>
<sequence length="93" mass="10226">MRWYGCTCVCSSPNQVTPDRAHVTSLLSSSSISPDPLVLREPEAWCRWAPEVHLSALVTHIDHPKDRASFSPVGTDALPSTRADMVFSTRTST</sequence>
<dbReference type="EMBL" id="JAINUF010000009">
    <property type="protein sequence ID" value="KAJ8350086.1"/>
    <property type="molecule type" value="Genomic_DNA"/>
</dbReference>
<keyword evidence="2" id="KW-1185">Reference proteome</keyword>